<dbReference type="OMA" id="ISEYPWV"/>
<dbReference type="InterPro" id="IPR003689">
    <property type="entry name" value="ZIP"/>
</dbReference>
<dbReference type="GO" id="GO:0005886">
    <property type="term" value="C:plasma membrane"/>
    <property type="evidence" value="ECO:0007669"/>
    <property type="project" value="TreeGrafter"/>
</dbReference>
<dbReference type="GO" id="GO:0005385">
    <property type="term" value="F:zinc ion transmembrane transporter activity"/>
    <property type="evidence" value="ECO:0007669"/>
    <property type="project" value="InterPro"/>
</dbReference>
<sequence length="354" mass="38528">MAPKPSRTAILLFAVTIKLVASHSTEKKHTCTCIREPKHDNHVGHDHGNEVEHEEEEDSPKEILKYKVIALVTILITSAVGVFLPILGKTIPAFRPERGFFYLIKSFAAGIILSTAFIHILPEVFENLTSPCLGEDTVWEKFPFSGLAIMVGALLTMMMDSFATRHFRKGVSVEDQIGAKEDMDAHVHAHGTLVDMFLKVLEIGIVVHSVIIGLSMGTSDSLESIKSLIAALCFHQFFEGIGLGGCIVQASFKSTSTICMAVFFSLTTPLGIGIGIGISKVYEESSPTALIVQGLLNAVAAGILINMALVNLLAEGLMNPKVQSKAKIFFGANRLCFLVLLLWLLWLYGLDFVS</sequence>
<evidence type="ECO:0000256" key="7">
    <source>
        <dbReference type="ARBA" id="ARBA00023136"/>
    </source>
</evidence>
<evidence type="ECO:0000256" key="5">
    <source>
        <dbReference type="ARBA" id="ARBA00022989"/>
    </source>
</evidence>
<evidence type="ECO:0000313" key="12">
    <source>
        <dbReference type="Proteomes" id="UP000596660"/>
    </source>
</evidence>
<feature type="transmembrane region" description="Helical" evidence="8">
    <location>
        <begin position="100"/>
        <end position="122"/>
    </location>
</feature>
<reference evidence="11" key="1">
    <citation type="journal article" date="2017" name="Nature">
        <title>The genome of Chenopodium quinoa.</title>
        <authorList>
            <person name="Jarvis D.E."/>
            <person name="Ho Y.S."/>
            <person name="Lightfoot D.J."/>
            <person name="Schmoeckel S.M."/>
            <person name="Li B."/>
            <person name="Borm T.J.A."/>
            <person name="Ohyanagi H."/>
            <person name="Mineta K."/>
            <person name="Michell C.T."/>
            <person name="Saber N."/>
            <person name="Kharbatia N.M."/>
            <person name="Rupper R.R."/>
            <person name="Sharp A.R."/>
            <person name="Dally N."/>
            <person name="Boughton B.A."/>
            <person name="Woo Y.H."/>
            <person name="Gao G."/>
            <person name="Schijlen E.G.W.M."/>
            <person name="Guo X."/>
            <person name="Momin A.A."/>
            <person name="Negrao S."/>
            <person name="Al-Babili S."/>
            <person name="Gehring C."/>
            <person name="Roessner U."/>
            <person name="Jung C."/>
            <person name="Murphy K."/>
            <person name="Arold S.T."/>
            <person name="Gojobori T."/>
            <person name="van der Linden C.G."/>
            <person name="van Loo E.N."/>
            <person name="Jellen E.N."/>
            <person name="Maughan P.J."/>
            <person name="Tester M."/>
        </authorList>
    </citation>
    <scope>NUCLEOTIDE SEQUENCE [LARGE SCALE GENOMIC DNA]</scope>
    <source>
        <strain evidence="11">cv. PI 614886</strain>
    </source>
</reference>
<accession>A0A803LNH1</accession>
<comment type="similarity">
    <text evidence="2 8">Belongs to the ZIP transporter (TC 2.A.5) family.</text>
</comment>
<dbReference type="AlphaFoldDB" id="A0A803LNH1"/>
<evidence type="ECO:0000256" key="2">
    <source>
        <dbReference type="ARBA" id="ARBA00006939"/>
    </source>
</evidence>
<dbReference type="NCBIfam" id="TIGR00820">
    <property type="entry name" value="zip"/>
    <property type="match status" value="1"/>
</dbReference>
<proteinExistence type="inferred from homology"/>
<evidence type="ECO:0000256" key="10">
    <source>
        <dbReference type="SAM" id="SignalP"/>
    </source>
</evidence>
<keyword evidence="7 8" id="KW-0472">Membrane</keyword>
<feature type="chain" id="PRO_5031426117" evidence="10">
    <location>
        <begin position="23"/>
        <end position="354"/>
    </location>
</feature>
<dbReference type="Gramene" id="AUR62016500-RA">
    <property type="protein sequence ID" value="AUR62016500-RA:cds"/>
    <property type="gene ID" value="AUR62016500"/>
</dbReference>
<feature type="transmembrane region" description="Helical" evidence="8">
    <location>
        <begin position="142"/>
        <end position="159"/>
    </location>
</feature>
<feature type="transmembrane region" description="Helical" evidence="8">
    <location>
        <begin position="326"/>
        <end position="348"/>
    </location>
</feature>
<feature type="transmembrane region" description="Helical" evidence="8">
    <location>
        <begin position="68"/>
        <end position="88"/>
    </location>
</feature>
<evidence type="ECO:0000256" key="9">
    <source>
        <dbReference type="SAM" id="MobiDB-lite"/>
    </source>
</evidence>
<feature type="transmembrane region" description="Helical" evidence="8">
    <location>
        <begin position="196"/>
        <end position="216"/>
    </location>
</feature>
<reference evidence="11" key="2">
    <citation type="submission" date="2021-03" db="UniProtKB">
        <authorList>
            <consortium name="EnsemblPlants"/>
        </authorList>
    </citation>
    <scope>IDENTIFICATION</scope>
</reference>
<evidence type="ECO:0000313" key="11">
    <source>
        <dbReference type="EnsemblPlants" id="AUR62016500-RA:cds"/>
    </source>
</evidence>
<dbReference type="SMR" id="A0A803LNH1"/>
<keyword evidence="6 8" id="KW-0406">Ion transport</keyword>
<evidence type="ECO:0000256" key="4">
    <source>
        <dbReference type="ARBA" id="ARBA00022692"/>
    </source>
</evidence>
<dbReference type="InterPro" id="IPR004698">
    <property type="entry name" value="Zn/Fe_permease_fun/pln"/>
</dbReference>
<dbReference type="PANTHER" id="PTHR11040">
    <property type="entry name" value="ZINC/IRON TRANSPORTER"/>
    <property type="match status" value="1"/>
</dbReference>
<evidence type="ECO:0000256" key="8">
    <source>
        <dbReference type="RuleBase" id="RU362088"/>
    </source>
</evidence>
<organism evidence="11 12">
    <name type="scientific">Chenopodium quinoa</name>
    <name type="common">Quinoa</name>
    <dbReference type="NCBI Taxonomy" id="63459"/>
    <lineage>
        <taxon>Eukaryota</taxon>
        <taxon>Viridiplantae</taxon>
        <taxon>Streptophyta</taxon>
        <taxon>Embryophyta</taxon>
        <taxon>Tracheophyta</taxon>
        <taxon>Spermatophyta</taxon>
        <taxon>Magnoliopsida</taxon>
        <taxon>eudicotyledons</taxon>
        <taxon>Gunneridae</taxon>
        <taxon>Pentapetalae</taxon>
        <taxon>Caryophyllales</taxon>
        <taxon>Chenopodiaceae</taxon>
        <taxon>Chenopodioideae</taxon>
        <taxon>Atripliceae</taxon>
        <taxon>Chenopodium</taxon>
    </lineage>
</organism>
<feature type="transmembrane region" description="Helical" evidence="8">
    <location>
        <begin position="260"/>
        <end position="278"/>
    </location>
</feature>
<evidence type="ECO:0000256" key="3">
    <source>
        <dbReference type="ARBA" id="ARBA00022448"/>
    </source>
</evidence>
<protein>
    <submittedName>
        <fullName evidence="11">Uncharacterized protein</fullName>
    </submittedName>
</protein>
<feature type="signal peptide" evidence="10">
    <location>
        <begin position="1"/>
        <end position="22"/>
    </location>
</feature>
<feature type="transmembrane region" description="Helical" evidence="8">
    <location>
        <begin position="228"/>
        <end position="248"/>
    </location>
</feature>
<dbReference type="EnsemblPlants" id="AUR62016500-RA">
    <property type="protein sequence ID" value="AUR62016500-RA:cds"/>
    <property type="gene ID" value="AUR62016500"/>
</dbReference>
<comment type="subcellular location">
    <subcellularLocation>
        <location evidence="1 8">Membrane</location>
        <topology evidence="1 8">Multi-pass membrane protein</topology>
    </subcellularLocation>
</comment>
<dbReference type="Proteomes" id="UP000596660">
    <property type="component" value="Unplaced"/>
</dbReference>
<keyword evidence="5 8" id="KW-1133">Transmembrane helix</keyword>
<dbReference type="PANTHER" id="PTHR11040:SF35">
    <property type="entry name" value="ZINC TRANSPORTER 5"/>
    <property type="match status" value="1"/>
</dbReference>
<evidence type="ECO:0000256" key="1">
    <source>
        <dbReference type="ARBA" id="ARBA00004141"/>
    </source>
</evidence>
<evidence type="ECO:0000256" key="6">
    <source>
        <dbReference type="ARBA" id="ARBA00023065"/>
    </source>
</evidence>
<keyword evidence="3 8" id="KW-0813">Transport</keyword>
<keyword evidence="4 8" id="KW-0812">Transmembrane</keyword>
<keyword evidence="10" id="KW-0732">Signal</keyword>
<feature type="transmembrane region" description="Helical" evidence="8">
    <location>
        <begin position="290"/>
        <end position="314"/>
    </location>
</feature>
<keyword evidence="12" id="KW-1185">Reference proteome</keyword>
<dbReference type="Pfam" id="PF02535">
    <property type="entry name" value="Zip"/>
    <property type="match status" value="1"/>
</dbReference>
<feature type="region of interest" description="Disordered" evidence="9">
    <location>
        <begin position="36"/>
        <end position="57"/>
    </location>
</feature>
<feature type="compositionally biased region" description="Basic and acidic residues" evidence="9">
    <location>
        <begin position="36"/>
        <end position="51"/>
    </location>
</feature>
<name>A0A803LNH1_CHEQI</name>